<dbReference type="InterPro" id="IPR036388">
    <property type="entry name" value="WH-like_DNA-bd_sf"/>
</dbReference>
<dbReference type="PANTHER" id="PTHR36766:SF51">
    <property type="entry name" value="DISEASE RESISTANCE RPP13-LIKE PROTEIN 1"/>
    <property type="match status" value="1"/>
</dbReference>
<keyword evidence="1" id="KW-0433">Leucine-rich repeat</keyword>
<evidence type="ECO:0000313" key="8">
    <source>
        <dbReference type="Proteomes" id="UP000238479"/>
    </source>
</evidence>
<dbReference type="FunFam" id="1.10.8.430:FF:000003">
    <property type="entry name" value="Probable disease resistance protein At5g66910"/>
    <property type="match status" value="1"/>
</dbReference>
<dbReference type="InterPro" id="IPR041118">
    <property type="entry name" value="Rx_N"/>
</dbReference>
<dbReference type="InterPro" id="IPR032675">
    <property type="entry name" value="LRR_dom_sf"/>
</dbReference>
<dbReference type="GO" id="GO:0051707">
    <property type="term" value="P:response to other organism"/>
    <property type="evidence" value="ECO:0007669"/>
    <property type="project" value="UniProtKB-ARBA"/>
</dbReference>
<dbReference type="InterPro" id="IPR035897">
    <property type="entry name" value="Toll_tir_struct_dom_sf"/>
</dbReference>
<reference evidence="7 8" key="1">
    <citation type="journal article" date="2018" name="Nat. Genet.">
        <title>The Rosa genome provides new insights in the design of modern roses.</title>
        <authorList>
            <person name="Bendahmane M."/>
        </authorList>
    </citation>
    <scope>NUCLEOTIDE SEQUENCE [LARGE SCALE GENOMIC DNA]</scope>
    <source>
        <strain evidence="8">cv. Old Blush</strain>
    </source>
</reference>
<dbReference type="Gene3D" id="3.40.50.10140">
    <property type="entry name" value="Toll/interleukin-1 receptor homology (TIR) domain"/>
    <property type="match status" value="1"/>
</dbReference>
<dbReference type="Pfam" id="PF00931">
    <property type="entry name" value="NB-ARC"/>
    <property type="match status" value="1"/>
</dbReference>
<gene>
    <name evidence="7" type="ORF">RchiOBHm_Chr1g0336831</name>
</gene>
<dbReference type="AlphaFoldDB" id="A0A2P6SCS8"/>
<evidence type="ECO:0000256" key="2">
    <source>
        <dbReference type="ARBA" id="ARBA00022737"/>
    </source>
</evidence>
<dbReference type="FunFam" id="1.10.10.10:FF:000322">
    <property type="entry name" value="Probable disease resistance protein At1g63360"/>
    <property type="match status" value="1"/>
</dbReference>
<dbReference type="PRINTS" id="PR00364">
    <property type="entry name" value="DISEASERSIST"/>
</dbReference>
<evidence type="ECO:0000256" key="4">
    <source>
        <dbReference type="ARBA" id="ARBA00022821"/>
    </source>
</evidence>
<sequence>MILELKRSSDHVVLPVFYDVDPSHVRKQAETLSKVPKYQENQSSEKLNGWRAALLEVADLAGMVLQNEADGHESKFIQKIVTVIQDKLGCVPLSDVQKELEEKLLSVNPVLDDAEGKQLKFQTTVKPWLHKLKEAVYEADDLLQEIKTEALRQKIEHEYGSSTSKVQEPISTPSHALDSALIYSRAEQVLERLDNISKHTKDVLDWKVTAGHRVSQTLPSTSLVEKSVYGRDEEKERLIKLLLSDDETGNEIGVIPIVGMGGIGKTTLAQFVYNDVRVKEDFHLQAWACVSKEFDVFRIWQQIYESLTPERCQSTNLDLLLSKLQATLRGKRFFFVLDDIWNENYNQLEFLMRPLEFGAHGSKIIVTTRSQDVARMMGSLEAQHLRPMSEEESWSLFEKHAFKNAAVGAHSHLEKISRQVVRKCNGLPLAIKSLGGLLRSKLLVEEWESILNSDMWEFSPDESDILPSLWLSYLDLPLHLKRCFAYCSLYPKNYEFERSELVYLWKAEDLLQHKKNKTAEEVGLDYFNDLISRSFFQLSEIRSFFQLSSISDRYFIMHDLINDLASFVSGEFCFRWEGSDSPNSLSKTRHFSDKPVYYYPHETDYHHEAATIGMFEALQQAKYLRTFLSLKPHWNWIFDKKCDILPKSHCLRVLKLDGYDIKELPDSINNFKHLTYLDLSQTLIKRLPDTVCTLYNLQALLLSQCWDLTELPANLGRLINLSHLDVSFTGIKKMPPQMGKLKDLQMLPEFVLDKHNAGENLAELRKLEKLRGTLCISGLVHSSGLEAYILRDKKFLKELVLIWRGRDSSEEGNNPVEEREVLEKLQPHMNLERLTIEGYGGKMFAGWSKYFSSSALVHLKLANCENCISLPPLGQLPSLTELDISGFHGVVSIGSEFFCGEGNTTTTCVNKPFRYLRVLEFYDMSEWQEWSYVGGEENEGGIFPNLEKLVLSSCPNLTGRLTSDSLPSLVSLAVWHCPEFECFPTDGFQSKLKSLDISDFKKVNAKSVQNLNKGLRTLTSLRSLERLSLEFDCDENVDWFAEEQEGLFPSTLTYLEISRLSCETINCAKWFGHLNSLQELVIDDCSALRCLPDSGLPTSLKTLKITGCPALRCLPDSGLPSSLSHLDITDCPLLEKRCQRETGEDWPKIAHIKRMWINSSKI</sequence>
<keyword evidence="3" id="KW-0547">Nucleotide-binding</keyword>
<keyword evidence="5" id="KW-0067">ATP-binding</keyword>
<dbReference type="Gene3D" id="1.10.8.430">
    <property type="entry name" value="Helical domain of apoptotic protease-activating factors"/>
    <property type="match status" value="1"/>
</dbReference>
<evidence type="ECO:0000256" key="5">
    <source>
        <dbReference type="ARBA" id="ARBA00022840"/>
    </source>
</evidence>
<dbReference type="Proteomes" id="UP000238479">
    <property type="component" value="Chromosome 1"/>
</dbReference>
<dbReference type="GO" id="GO:0043531">
    <property type="term" value="F:ADP binding"/>
    <property type="evidence" value="ECO:0007669"/>
    <property type="project" value="InterPro"/>
</dbReference>
<keyword evidence="7" id="KW-0378">Hydrolase</keyword>
<organism evidence="7 8">
    <name type="scientific">Rosa chinensis</name>
    <name type="common">China rose</name>
    <dbReference type="NCBI Taxonomy" id="74649"/>
    <lineage>
        <taxon>Eukaryota</taxon>
        <taxon>Viridiplantae</taxon>
        <taxon>Streptophyta</taxon>
        <taxon>Embryophyta</taxon>
        <taxon>Tracheophyta</taxon>
        <taxon>Spermatophyta</taxon>
        <taxon>Magnoliopsida</taxon>
        <taxon>eudicotyledons</taxon>
        <taxon>Gunneridae</taxon>
        <taxon>Pentapetalae</taxon>
        <taxon>rosids</taxon>
        <taxon>fabids</taxon>
        <taxon>Rosales</taxon>
        <taxon>Rosaceae</taxon>
        <taxon>Rosoideae</taxon>
        <taxon>Rosoideae incertae sedis</taxon>
        <taxon>Rosa</taxon>
    </lineage>
</organism>
<keyword evidence="8" id="KW-1185">Reference proteome</keyword>
<evidence type="ECO:0000256" key="1">
    <source>
        <dbReference type="ARBA" id="ARBA00022614"/>
    </source>
</evidence>
<dbReference type="FunFam" id="3.40.50.300:FF:001091">
    <property type="entry name" value="Probable disease resistance protein At1g61300"/>
    <property type="match status" value="1"/>
</dbReference>
<dbReference type="InterPro" id="IPR002182">
    <property type="entry name" value="NB-ARC"/>
</dbReference>
<dbReference type="Gene3D" id="3.80.10.10">
    <property type="entry name" value="Ribonuclease Inhibitor"/>
    <property type="match status" value="2"/>
</dbReference>
<proteinExistence type="predicted"/>
<dbReference type="InterPro" id="IPR042197">
    <property type="entry name" value="Apaf_helical"/>
</dbReference>
<dbReference type="Gramene" id="PRQ56476">
    <property type="protein sequence ID" value="PRQ56476"/>
    <property type="gene ID" value="RchiOBHm_Chr1g0336831"/>
</dbReference>
<dbReference type="Pfam" id="PF18052">
    <property type="entry name" value="Rx_N"/>
    <property type="match status" value="1"/>
</dbReference>
<evidence type="ECO:0000259" key="6">
    <source>
        <dbReference type="PROSITE" id="PS50104"/>
    </source>
</evidence>
<dbReference type="SUPFAM" id="SSF52540">
    <property type="entry name" value="P-loop containing nucleoside triphosphate hydrolases"/>
    <property type="match status" value="1"/>
</dbReference>
<dbReference type="PANTHER" id="PTHR36766">
    <property type="entry name" value="PLANT BROAD-SPECTRUM MILDEW RESISTANCE PROTEIN RPW8"/>
    <property type="match status" value="1"/>
</dbReference>
<dbReference type="SUPFAM" id="SSF52058">
    <property type="entry name" value="L domain-like"/>
    <property type="match status" value="2"/>
</dbReference>
<dbReference type="InterPro" id="IPR058922">
    <property type="entry name" value="WHD_DRP"/>
</dbReference>
<evidence type="ECO:0000256" key="3">
    <source>
        <dbReference type="ARBA" id="ARBA00022741"/>
    </source>
</evidence>
<dbReference type="PROSITE" id="PS50104">
    <property type="entry name" value="TIR"/>
    <property type="match status" value="1"/>
</dbReference>
<dbReference type="OMA" id="CETINCA"/>
<name>A0A2P6SCS8_ROSCH</name>
<keyword evidence="2" id="KW-0677">Repeat</keyword>
<comment type="caution">
    <text evidence="7">The sequence shown here is derived from an EMBL/GenBank/DDBJ whole genome shotgun (WGS) entry which is preliminary data.</text>
</comment>
<dbReference type="GO" id="GO:0016787">
    <property type="term" value="F:hydrolase activity"/>
    <property type="evidence" value="ECO:0007669"/>
    <property type="project" value="UniProtKB-KW"/>
</dbReference>
<protein>
    <submittedName>
        <fullName evidence="7">Putative TIR domain, P-loop containing nucleoside triphosphate hydrolase</fullName>
    </submittedName>
</protein>
<dbReference type="GO" id="GO:0005524">
    <property type="term" value="F:ATP binding"/>
    <property type="evidence" value="ECO:0007669"/>
    <property type="project" value="UniProtKB-KW"/>
</dbReference>
<dbReference type="GO" id="GO:0007165">
    <property type="term" value="P:signal transduction"/>
    <property type="evidence" value="ECO:0007669"/>
    <property type="project" value="InterPro"/>
</dbReference>
<accession>A0A2P6SCS8</accession>
<dbReference type="Gene3D" id="3.40.50.300">
    <property type="entry name" value="P-loop containing nucleotide triphosphate hydrolases"/>
    <property type="match status" value="1"/>
</dbReference>
<dbReference type="Pfam" id="PF23559">
    <property type="entry name" value="WHD_DRP"/>
    <property type="match status" value="1"/>
</dbReference>
<dbReference type="Gene3D" id="1.10.10.10">
    <property type="entry name" value="Winged helix-like DNA-binding domain superfamily/Winged helix DNA-binding domain"/>
    <property type="match status" value="1"/>
</dbReference>
<dbReference type="InterPro" id="IPR000157">
    <property type="entry name" value="TIR_dom"/>
</dbReference>
<keyword evidence="4" id="KW-0611">Plant defense</keyword>
<dbReference type="Pfam" id="PF25019">
    <property type="entry name" value="LRR_R13L1-DRL21"/>
    <property type="match status" value="1"/>
</dbReference>
<evidence type="ECO:0000313" key="7">
    <source>
        <dbReference type="EMBL" id="PRQ56476.1"/>
    </source>
</evidence>
<dbReference type="GO" id="GO:0006952">
    <property type="term" value="P:defense response"/>
    <property type="evidence" value="ECO:0007669"/>
    <property type="project" value="UniProtKB-KW"/>
</dbReference>
<dbReference type="InterPro" id="IPR027417">
    <property type="entry name" value="P-loop_NTPase"/>
</dbReference>
<feature type="domain" description="TIR" evidence="6">
    <location>
        <begin position="1"/>
        <end position="88"/>
    </location>
</feature>
<dbReference type="InterPro" id="IPR056789">
    <property type="entry name" value="LRR_R13L1-DRL21"/>
</dbReference>
<dbReference type="EMBL" id="PDCK01000039">
    <property type="protein sequence ID" value="PRQ56476.1"/>
    <property type="molecule type" value="Genomic_DNA"/>
</dbReference>